<keyword evidence="2" id="KW-1185">Reference proteome</keyword>
<name>A0AAV8X0N4_9CUCU</name>
<sequence length="118" mass="13663">NLESLNNTEELLTCHSCLDSLKGFLSFTTNCVNVDENLKCDKIEDTDDKGQIELKDIPQFTFRPTPKYEIEFCDVNEVGARSDENRVSVKTEEEIVNQELIVNMEENYIKSEQSKHER</sequence>
<comment type="caution">
    <text evidence="1">The sequence shown here is derived from an EMBL/GenBank/DDBJ whole genome shotgun (WGS) entry which is preliminary data.</text>
</comment>
<reference evidence="1" key="1">
    <citation type="journal article" date="2023" name="Insect Mol. Biol.">
        <title>Genome sequencing provides insights into the evolution of gene families encoding plant cell wall-degrading enzymes in longhorned beetles.</title>
        <authorList>
            <person name="Shin N.R."/>
            <person name="Okamura Y."/>
            <person name="Kirsch R."/>
            <person name="Pauchet Y."/>
        </authorList>
    </citation>
    <scope>NUCLEOTIDE SEQUENCE</scope>
    <source>
        <strain evidence="1">RBIC_L_NR</strain>
    </source>
</reference>
<dbReference type="Proteomes" id="UP001162156">
    <property type="component" value="Unassembled WGS sequence"/>
</dbReference>
<evidence type="ECO:0000313" key="2">
    <source>
        <dbReference type="Proteomes" id="UP001162156"/>
    </source>
</evidence>
<accession>A0AAV8X0N4</accession>
<dbReference type="AlphaFoldDB" id="A0AAV8X0N4"/>
<evidence type="ECO:0000313" key="1">
    <source>
        <dbReference type="EMBL" id="KAJ8932233.1"/>
    </source>
</evidence>
<gene>
    <name evidence="1" type="ORF">NQ314_014820</name>
</gene>
<feature type="non-terminal residue" evidence="1">
    <location>
        <position position="1"/>
    </location>
</feature>
<organism evidence="1 2">
    <name type="scientific">Rhamnusium bicolor</name>
    <dbReference type="NCBI Taxonomy" id="1586634"/>
    <lineage>
        <taxon>Eukaryota</taxon>
        <taxon>Metazoa</taxon>
        <taxon>Ecdysozoa</taxon>
        <taxon>Arthropoda</taxon>
        <taxon>Hexapoda</taxon>
        <taxon>Insecta</taxon>
        <taxon>Pterygota</taxon>
        <taxon>Neoptera</taxon>
        <taxon>Endopterygota</taxon>
        <taxon>Coleoptera</taxon>
        <taxon>Polyphaga</taxon>
        <taxon>Cucujiformia</taxon>
        <taxon>Chrysomeloidea</taxon>
        <taxon>Cerambycidae</taxon>
        <taxon>Lepturinae</taxon>
        <taxon>Rhagiini</taxon>
        <taxon>Rhamnusium</taxon>
    </lineage>
</organism>
<proteinExistence type="predicted"/>
<protein>
    <submittedName>
        <fullName evidence="1">Uncharacterized protein</fullName>
    </submittedName>
</protein>
<dbReference type="EMBL" id="JANEYF010004079">
    <property type="protein sequence ID" value="KAJ8932233.1"/>
    <property type="molecule type" value="Genomic_DNA"/>
</dbReference>